<protein>
    <submittedName>
        <fullName evidence="7">Cation:dicarboxylase symporter family transporter</fullName>
    </submittedName>
</protein>
<feature type="transmembrane region" description="Helical" evidence="6">
    <location>
        <begin position="400"/>
        <end position="422"/>
    </location>
</feature>
<dbReference type="AlphaFoldDB" id="A0A833JEP5"/>
<name>A0A833JEP5_9BACT</name>
<keyword evidence="8" id="KW-1185">Reference proteome</keyword>
<dbReference type="Gene3D" id="1.10.3860.10">
    <property type="entry name" value="Sodium:dicarboxylate symporter"/>
    <property type="match status" value="1"/>
</dbReference>
<dbReference type="GO" id="GO:0016020">
    <property type="term" value="C:membrane"/>
    <property type="evidence" value="ECO:0007669"/>
    <property type="project" value="UniProtKB-SubCell"/>
</dbReference>
<keyword evidence="5 6" id="KW-0472">Membrane</keyword>
<feature type="transmembrane region" description="Helical" evidence="6">
    <location>
        <begin position="119"/>
        <end position="142"/>
    </location>
</feature>
<reference evidence="7 8" key="1">
    <citation type="submission" date="2019-10" db="EMBL/GenBank/DDBJ databases">
        <title>New genus of Silvanigrellaceae.</title>
        <authorList>
            <person name="Pitt A."/>
            <person name="Hahn M.W."/>
        </authorList>
    </citation>
    <scope>NUCLEOTIDE SEQUENCE [LARGE SCALE GENOMIC DNA]</scope>
    <source>
        <strain evidence="7 8">33A1-SZDP</strain>
    </source>
</reference>
<dbReference type="PANTHER" id="PTHR11958">
    <property type="entry name" value="SODIUM/DICARBOXYLATE SYMPORTER-RELATED"/>
    <property type="match status" value="1"/>
</dbReference>
<dbReference type="InterPro" id="IPR050746">
    <property type="entry name" value="DAACS"/>
</dbReference>
<dbReference type="PRINTS" id="PR00173">
    <property type="entry name" value="EDTRNSPORT"/>
</dbReference>
<keyword evidence="4 6" id="KW-1133">Transmembrane helix</keyword>
<evidence type="ECO:0000313" key="8">
    <source>
        <dbReference type="Proteomes" id="UP000442694"/>
    </source>
</evidence>
<keyword evidence="3 6" id="KW-0812">Transmembrane</keyword>
<gene>
    <name evidence="7" type="ORF">GCL57_10685</name>
</gene>
<dbReference type="InterPro" id="IPR036458">
    <property type="entry name" value="Na:dicarbo_symporter_sf"/>
</dbReference>
<feature type="transmembrane region" description="Helical" evidence="6">
    <location>
        <begin position="83"/>
        <end position="107"/>
    </location>
</feature>
<dbReference type="Pfam" id="PF00375">
    <property type="entry name" value="SDF"/>
    <property type="match status" value="1"/>
</dbReference>
<feature type="transmembrane region" description="Helical" evidence="6">
    <location>
        <begin position="185"/>
        <end position="206"/>
    </location>
</feature>
<dbReference type="GO" id="GO:0015293">
    <property type="term" value="F:symporter activity"/>
    <property type="evidence" value="ECO:0007669"/>
    <property type="project" value="InterPro"/>
</dbReference>
<evidence type="ECO:0000256" key="5">
    <source>
        <dbReference type="ARBA" id="ARBA00023136"/>
    </source>
</evidence>
<evidence type="ECO:0000313" key="7">
    <source>
        <dbReference type="EMBL" id="KAB8029994.1"/>
    </source>
</evidence>
<evidence type="ECO:0000256" key="3">
    <source>
        <dbReference type="ARBA" id="ARBA00022692"/>
    </source>
</evidence>
<feature type="transmembrane region" description="Helical" evidence="6">
    <location>
        <begin position="305"/>
        <end position="328"/>
    </location>
</feature>
<feature type="transmembrane region" description="Helical" evidence="6">
    <location>
        <begin position="340"/>
        <end position="363"/>
    </location>
</feature>
<accession>A0A833JEP5</accession>
<feature type="transmembrane region" description="Helical" evidence="6">
    <location>
        <begin position="267"/>
        <end position="293"/>
    </location>
</feature>
<dbReference type="PANTHER" id="PTHR11958:SF63">
    <property type="entry name" value="AMINO ACID TRANSPORTER"/>
    <property type="match status" value="1"/>
</dbReference>
<proteinExistence type="predicted"/>
<dbReference type="Proteomes" id="UP000442694">
    <property type="component" value="Unassembled WGS sequence"/>
</dbReference>
<evidence type="ECO:0000256" key="2">
    <source>
        <dbReference type="ARBA" id="ARBA00022448"/>
    </source>
</evidence>
<feature type="transmembrane region" description="Helical" evidence="6">
    <location>
        <begin position="49"/>
        <end position="71"/>
    </location>
</feature>
<keyword evidence="2" id="KW-0813">Transport</keyword>
<dbReference type="SUPFAM" id="SSF118215">
    <property type="entry name" value="Proton glutamate symport protein"/>
    <property type="match status" value="1"/>
</dbReference>
<feature type="transmembrane region" description="Helical" evidence="6">
    <location>
        <begin position="227"/>
        <end position="247"/>
    </location>
</feature>
<comment type="caution">
    <text evidence="7">The sequence shown here is derived from an EMBL/GenBank/DDBJ whole genome shotgun (WGS) entry which is preliminary data.</text>
</comment>
<evidence type="ECO:0000256" key="4">
    <source>
        <dbReference type="ARBA" id="ARBA00022989"/>
    </source>
</evidence>
<comment type="subcellular location">
    <subcellularLocation>
        <location evidence="1">Membrane</location>
        <topology evidence="1">Multi-pass membrane protein</topology>
    </subcellularLocation>
</comment>
<evidence type="ECO:0000256" key="1">
    <source>
        <dbReference type="ARBA" id="ARBA00004141"/>
    </source>
</evidence>
<evidence type="ECO:0000256" key="6">
    <source>
        <dbReference type="SAM" id="Phobius"/>
    </source>
</evidence>
<feature type="transmembrane region" description="Helical" evidence="6">
    <location>
        <begin position="375"/>
        <end position="394"/>
    </location>
</feature>
<organism evidence="7 8">
    <name type="scientific">Fluviispira multicolorata</name>
    <dbReference type="NCBI Taxonomy" id="2654512"/>
    <lineage>
        <taxon>Bacteria</taxon>
        <taxon>Pseudomonadati</taxon>
        <taxon>Bdellovibrionota</taxon>
        <taxon>Oligoflexia</taxon>
        <taxon>Silvanigrellales</taxon>
        <taxon>Silvanigrellaceae</taxon>
        <taxon>Fluviispira</taxon>
    </lineage>
</organism>
<sequence length="453" mass="49180">MCLTFYKNRSIIYLRVYAKFIKIKNLINFHLFSLDLGKHMVKKLFKSKLDWNLIILLFSILLGGLCGYYFPNFITSIEWIGKIFMNTLMMLVLPLIFLALVSAITSMGDITKLGTLGKVTILVIIINVSSAALIGMLLAFFLKPGLGVNPSLMGHDVQDLLKSTSENLGFSEFILSMFPANLGEVAIRSQILPIVVFGIFFSIVALHLLKQNSVAIALKVCAGFKDILMGMISVVMKVTPIAMFSLIGSSVASSLLKGNLSEDMLGILKFLIIFLAGCLILCVLQFLILRIIYGKNANSFLMQSIGSVSTGFATASSLATLPVMLIAAESQKIDEATAKFALPLTVVFNLGSSALYVATATLFVSQVLGIEISGFNIFIIYITTVITGLGTTGIPNAGFIATVTVLKTISVPSTSVAILFPIDAILGRVRTSVNIWGHLVCTKIIQIYLTKKR</sequence>
<dbReference type="InterPro" id="IPR001991">
    <property type="entry name" value="Na-dicarboxylate_symporter"/>
</dbReference>
<dbReference type="EMBL" id="WFLN01000007">
    <property type="protein sequence ID" value="KAB8029994.1"/>
    <property type="molecule type" value="Genomic_DNA"/>
</dbReference>